<protein>
    <recommendedName>
        <fullName evidence="6">LPXTG cell wall anchor domain-containing protein</fullName>
    </recommendedName>
</protein>
<gene>
    <name evidence="4" type="ORF">ACFFJC_07450</name>
</gene>
<evidence type="ECO:0000256" key="3">
    <source>
        <dbReference type="SAM" id="SignalP"/>
    </source>
</evidence>
<feature type="compositionally biased region" description="Pro residues" evidence="1">
    <location>
        <begin position="216"/>
        <end position="227"/>
    </location>
</feature>
<evidence type="ECO:0000313" key="5">
    <source>
        <dbReference type="Proteomes" id="UP001589798"/>
    </source>
</evidence>
<keyword evidence="2" id="KW-0812">Transmembrane</keyword>
<keyword evidence="2" id="KW-0472">Membrane</keyword>
<organism evidence="4 5">
    <name type="scientific">Novosphingobium soli</name>
    <dbReference type="NCBI Taxonomy" id="574956"/>
    <lineage>
        <taxon>Bacteria</taxon>
        <taxon>Pseudomonadati</taxon>
        <taxon>Pseudomonadota</taxon>
        <taxon>Alphaproteobacteria</taxon>
        <taxon>Sphingomonadales</taxon>
        <taxon>Sphingomonadaceae</taxon>
        <taxon>Novosphingobium</taxon>
    </lineage>
</organism>
<feature type="compositionally biased region" description="Pro residues" evidence="1">
    <location>
        <begin position="131"/>
        <end position="147"/>
    </location>
</feature>
<feature type="compositionally biased region" description="Pro residues" evidence="1">
    <location>
        <begin position="66"/>
        <end position="114"/>
    </location>
</feature>
<feature type="compositionally biased region" description="Low complexity" evidence="1">
    <location>
        <begin position="115"/>
        <end position="130"/>
    </location>
</feature>
<keyword evidence="2" id="KW-1133">Transmembrane helix</keyword>
<evidence type="ECO:0000256" key="2">
    <source>
        <dbReference type="SAM" id="Phobius"/>
    </source>
</evidence>
<keyword evidence="3" id="KW-0732">Signal</keyword>
<feature type="region of interest" description="Disordered" evidence="1">
    <location>
        <begin position="197"/>
        <end position="231"/>
    </location>
</feature>
<dbReference type="EMBL" id="JBHLWK010000010">
    <property type="protein sequence ID" value="MFC0204108.1"/>
    <property type="molecule type" value="Genomic_DNA"/>
</dbReference>
<name>A0ABV6CTR1_9SPHN</name>
<proteinExistence type="predicted"/>
<reference evidence="4 5" key="1">
    <citation type="submission" date="2024-09" db="EMBL/GenBank/DDBJ databases">
        <authorList>
            <person name="Sun Q."/>
            <person name="Mori K."/>
        </authorList>
    </citation>
    <scope>NUCLEOTIDE SEQUENCE [LARGE SCALE GENOMIC DNA]</scope>
    <source>
        <strain evidence="4 5">CCM 7706</strain>
    </source>
</reference>
<comment type="caution">
    <text evidence="4">The sequence shown here is derived from an EMBL/GenBank/DDBJ whole genome shotgun (WGS) entry which is preliminary data.</text>
</comment>
<feature type="region of interest" description="Disordered" evidence="1">
    <location>
        <begin position="29"/>
        <end position="166"/>
    </location>
</feature>
<feature type="chain" id="PRO_5046122986" description="LPXTG cell wall anchor domain-containing protein" evidence="3">
    <location>
        <begin position="32"/>
        <end position="408"/>
    </location>
</feature>
<evidence type="ECO:0008006" key="6">
    <source>
        <dbReference type="Google" id="ProtNLM"/>
    </source>
</evidence>
<feature type="transmembrane region" description="Helical" evidence="2">
    <location>
        <begin position="171"/>
        <end position="190"/>
    </location>
</feature>
<evidence type="ECO:0000256" key="1">
    <source>
        <dbReference type="SAM" id="MobiDB-lite"/>
    </source>
</evidence>
<keyword evidence="5" id="KW-1185">Reference proteome</keyword>
<feature type="signal peptide" evidence="3">
    <location>
        <begin position="1"/>
        <end position="31"/>
    </location>
</feature>
<evidence type="ECO:0000313" key="4">
    <source>
        <dbReference type="EMBL" id="MFC0204108.1"/>
    </source>
</evidence>
<dbReference type="RefSeq" id="WP_379556360.1">
    <property type="nucleotide sequence ID" value="NZ_JBHUKO010000002.1"/>
</dbReference>
<dbReference type="Proteomes" id="UP001589798">
    <property type="component" value="Unassembled WGS sequence"/>
</dbReference>
<accession>A0ABV6CTR1</accession>
<sequence length="408" mass="41381">MRGKHSIFTGMAATAMLFTSAVIPVAKPARAQSAETWSLPPPSSAATGTGAQGPVDAQNPVLQPRNPQPSRVPPSPVPTIVPPAPRVSPSPVPAPSRTPAAPLPRPRAEPPPATPTAATPPAAPPVAGTPSPEPEAAPQPSPAPSPAPGATASPPVEDLPAPAAQDEGSPWWWWALPALLLALGLTAVVLHRRRPGRQVDTTEPISAADETLPATEAPPPTSAPAPTLPAASRASSAPAALDLAFEPVSLRLSLVYATLRYRVTLTAGVDLAGGHLLGDLIGAHGSLTPDEQLAPAEETLTRLGALPTLLAGQTTILSGEVQVPLGAIRAVSRGAGSYFIPLVRLVVAGAQGPVLRRVFTVGAPGAGAGLAPIRLDTGPRELRELAAREVEAARDHPLPSAPARRAAG</sequence>